<evidence type="ECO:0000313" key="1">
    <source>
        <dbReference type="EMBL" id="CAH0730894.1"/>
    </source>
</evidence>
<keyword evidence="2" id="KW-1185">Reference proteome</keyword>
<reference evidence="1" key="1">
    <citation type="submission" date="2021-12" db="EMBL/GenBank/DDBJ databases">
        <authorList>
            <person name="Martin H S."/>
        </authorList>
    </citation>
    <scope>NUCLEOTIDE SEQUENCE</scope>
</reference>
<sequence length="95" mass="10594">MLNPDPRIKGRPTPSSGTFKRAEYITFDSTSILSEQKISCTDLVASKYGRGSGGPVFESRDEPSLVIRFSYQEILSKQSEIGKLAVFHAMPRRAR</sequence>
<protein>
    <submittedName>
        <fullName evidence="1">Uncharacterized protein</fullName>
    </submittedName>
</protein>
<proteinExistence type="predicted"/>
<name>A0A8J9V644_9NEOP</name>
<dbReference type="Proteomes" id="UP000838878">
    <property type="component" value="Chromosome 9"/>
</dbReference>
<dbReference type="AlphaFoldDB" id="A0A8J9V644"/>
<evidence type="ECO:0000313" key="2">
    <source>
        <dbReference type="Proteomes" id="UP000838878"/>
    </source>
</evidence>
<organism evidence="1 2">
    <name type="scientific">Brenthis ino</name>
    <name type="common">lesser marbled fritillary</name>
    <dbReference type="NCBI Taxonomy" id="405034"/>
    <lineage>
        <taxon>Eukaryota</taxon>
        <taxon>Metazoa</taxon>
        <taxon>Ecdysozoa</taxon>
        <taxon>Arthropoda</taxon>
        <taxon>Hexapoda</taxon>
        <taxon>Insecta</taxon>
        <taxon>Pterygota</taxon>
        <taxon>Neoptera</taxon>
        <taxon>Endopterygota</taxon>
        <taxon>Lepidoptera</taxon>
        <taxon>Glossata</taxon>
        <taxon>Ditrysia</taxon>
        <taxon>Papilionoidea</taxon>
        <taxon>Nymphalidae</taxon>
        <taxon>Heliconiinae</taxon>
        <taxon>Argynnini</taxon>
        <taxon>Brenthis</taxon>
    </lineage>
</organism>
<gene>
    <name evidence="1" type="ORF">BINO364_LOCUS15820</name>
</gene>
<accession>A0A8J9V644</accession>
<dbReference type="EMBL" id="OV170229">
    <property type="protein sequence ID" value="CAH0730894.1"/>
    <property type="molecule type" value="Genomic_DNA"/>
</dbReference>
<feature type="non-terminal residue" evidence="1">
    <location>
        <position position="95"/>
    </location>
</feature>